<evidence type="ECO:0000256" key="5">
    <source>
        <dbReference type="ARBA" id="ARBA00023136"/>
    </source>
</evidence>
<dbReference type="GO" id="GO:0016020">
    <property type="term" value="C:membrane"/>
    <property type="evidence" value="ECO:0007669"/>
    <property type="project" value="UniProtKB-SubCell"/>
</dbReference>
<feature type="transmembrane region" description="Helical" evidence="6">
    <location>
        <begin position="177"/>
        <end position="194"/>
    </location>
</feature>
<keyword evidence="3 6" id="KW-0812">Transmembrane</keyword>
<dbReference type="EMBL" id="VBZC01000003">
    <property type="protein sequence ID" value="TLS47620.1"/>
    <property type="molecule type" value="Genomic_DNA"/>
</dbReference>
<keyword evidence="5 6" id="KW-0472">Membrane</keyword>
<feature type="transmembrane region" description="Helical" evidence="6">
    <location>
        <begin position="200"/>
        <end position="219"/>
    </location>
</feature>
<keyword evidence="2 7" id="KW-0808">Transferase</keyword>
<name>A0A5R9G0B2_9ACTN</name>
<dbReference type="RefSeq" id="WP_138043618.1">
    <property type="nucleotide sequence ID" value="NZ_VBZC01000003.1"/>
</dbReference>
<keyword evidence="4 6" id="KW-1133">Transmembrane helix</keyword>
<dbReference type="InterPro" id="IPR026046">
    <property type="entry name" value="UBIAD1"/>
</dbReference>
<feature type="transmembrane region" description="Helical" evidence="6">
    <location>
        <begin position="247"/>
        <end position="266"/>
    </location>
</feature>
<dbReference type="GO" id="GO:0004659">
    <property type="term" value="F:prenyltransferase activity"/>
    <property type="evidence" value="ECO:0007669"/>
    <property type="project" value="InterPro"/>
</dbReference>
<dbReference type="InterPro" id="IPR000537">
    <property type="entry name" value="UbiA_prenyltransferase"/>
</dbReference>
<feature type="transmembrane region" description="Helical" evidence="6">
    <location>
        <begin position="28"/>
        <end position="51"/>
    </location>
</feature>
<sequence length="326" mass="34200">MTHSSTVGPTRVPSGLPSGRSTGARLRAYLRLAKAGMIDYYLSLVVVWSLLPEQPLNGPVSATLAALLLGQMCLVAAAVAFDDVTGYRDGSDATNYGPDAPARKLARKPLLAGTLHESNAVRFARGALVAGALCWATAVCTAPWRPAWAVLGLAAAAVVIPQYSWGLRLSYRGFQEVFLAAVGWAFVLPSYGLLTGRITGLAVVEAFLFGLGPLLFGVYSNTHDIAGDRAVRRPTAACVLSSRGNTVFVGALCLLETAVIVAAAPLGIAPWWFPLVLLPVTVTRAVQFTVGMVRGDVLRARLTGIRAHRLLVVALVTANLLGAGTA</sequence>
<reference evidence="7 8" key="1">
    <citation type="submission" date="2019-05" db="EMBL/GenBank/DDBJ databases">
        <title>Streptomyces sp. NEAU-C151, a novel actinomycete isolated from soil.</title>
        <authorList>
            <person name="Han L."/>
            <person name="Jiang H."/>
        </authorList>
    </citation>
    <scope>NUCLEOTIDE SEQUENCE [LARGE SCALE GENOMIC DNA]</scope>
    <source>
        <strain evidence="7 8">NEAU-C151</strain>
    </source>
</reference>
<evidence type="ECO:0000313" key="7">
    <source>
        <dbReference type="EMBL" id="TLS47620.1"/>
    </source>
</evidence>
<organism evidence="7 8">
    <name type="scientific">Streptomyces montanus</name>
    <dbReference type="NCBI Taxonomy" id="2580423"/>
    <lineage>
        <taxon>Bacteria</taxon>
        <taxon>Bacillati</taxon>
        <taxon>Actinomycetota</taxon>
        <taxon>Actinomycetes</taxon>
        <taxon>Kitasatosporales</taxon>
        <taxon>Streptomycetaceae</taxon>
        <taxon>Streptomyces</taxon>
    </lineage>
</organism>
<evidence type="ECO:0000313" key="8">
    <source>
        <dbReference type="Proteomes" id="UP000305906"/>
    </source>
</evidence>
<comment type="caution">
    <text evidence="7">The sequence shown here is derived from an EMBL/GenBank/DDBJ whole genome shotgun (WGS) entry which is preliminary data.</text>
</comment>
<evidence type="ECO:0000256" key="3">
    <source>
        <dbReference type="ARBA" id="ARBA00022692"/>
    </source>
</evidence>
<dbReference type="Proteomes" id="UP000305906">
    <property type="component" value="Unassembled WGS sequence"/>
</dbReference>
<dbReference type="GO" id="GO:0042371">
    <property type="term" value="P:vitamin K biosynthetic process"/>
    <property type="evidence" value="ECO:0007669"/>
    <property type="project" value="TreeGrafter"/>
</dbReference>
<feature type="transmembrane region" description="Helical" evidence="6">
    <location>
        <begin position="63"/>
        <end position="81"/>
    </location>
</feature>
<keyword evidence="8" id="KW-1185">Reference proteome</keyword>
<accession>A0A5R9G0B2</accession>
<protein>
    <submittedName>
        <fullName evidence="7">1,4-dihydroxy-2-naphthoate prenyltransferase</fullName>
    </submittedName>
</protein>
<evidence type="ECO:0000256" key="2">
    <source>
        <dbReference type="ARBA" id="ARBA00022679"/>
    </source>
</evidence>
<dbReference type="AlphaFoldDB" id="A0A5R9G0B2"/>
<evidence type="ECO:0000256" key="4">
    <source>
        <dbReference type="ARBA" id="ARBA00022989"/>
    </source>
</evidence>
<evidence type="ECO:0000256" key="6">
    <source>
        <dbReference type="SAM" id="Phobius"/>
    </source>
</evidence>
<dbReference type="PANTHER" id="PTHR13929:SF0">
    <property type="entry name" value="UBIA PRENYLTRANSFERASE DOMAIN-CONTAINING PROTEIN 1"/>
    <property type="match status" value="1"/>
</dbReference>
<proteinExistence type="predicted"/>
<gene>
    <name evidence="7" type="ORF">FE633_03805</name>
</gene>
<dbReference type="GO" id="GO:0009234">
    <property type="term" value="P:menaquinone biosynthetic process"/>
    <property type="evidence" value="ECO:0007669"/>
    <property type="project" value="TreeGrafter"/>
</dbReference>
<comment type="subcellular location">
    <subcellularLocation>
        <location evidence="1">Membrane</location>
        <topology evidence="1">Multi-pass membrane protein</topology>
    </subcellularLocation>
</comment>
<dbReference type="Pfam" id="PF01040">
    <property type="entry name" value="UbiA"/>
    <property type="match status" value="1"/>
</dbReference>
<evidence type="ECO:0000256" key="1">
    <source>
        <dbReference type="ARBA" id="ARBA00004141"/>
    </source>
</evidence>
<dbReference type="PANTHER" id="PTHR13929">
    <property type="entry name" value="1,4-DIHYDROXY-2-NAPHTHOATE OCTAPRENYLTRANSFERASE"/>
    <property type="match status" value="1"/>
</dbReference>